<keyword evidence="3" id="KW-1185">Reference proteome</keyword>
<feature type="compositionally biased region" description="Polar residues" evidence="1">
    <location>
        <begin position="60"/>
        <end position="71"/>
    </location>
</feature>
<proteinExistence type="predicted"/>
<comment type="caution">
    <text evidence="2">The sequence shown here is derived from an EMBL/GenBank/DDBJ whole genome shotgun (WGS) entry which is preliminary data.</text>
</comment>
<accession>A0A2U1P3K7</accession>
<feature type="compositionally biased region" description="Gly residues" evidence="1">
    <location>
        <begin position="72"/>
        <end position="90"/>
    </location>
</feature>
<evidence type="ECO:0000313" key="3">
    <source>
        <dbReference type="Proteomes" id="UP000245207"/>
    </source>
</evidence>
<gene>
    <name evidence="2" type="ORF">CTI12_AA197680</name>
</gene>
<feature type="compositionally biased region" description="Low complexity" evidence="1">
    <location>
        <begin position="10"/>
        <end position="21"/>
    </location>
</feature>
<dbReference type="AlphaFoldDB" id="A0A2U1P3K7"/>
<dbReference type="EMBL" id="PKPP01001735">
    <property type="protein sequence ID" value="PWA80343.1"/>
    <property type="molecule type" value="Genomic_DNA"/>
</dbReference>
<evidence type="ECO:0000313" key="2">
    <source>
        <dbReference type="EMBL" id="PWA80343.1"/>
    </source>
</evidence>
<name>A0A2U1P3K7_ARTAN</name>
<dbReference type="Proteomes" id="UP000245207">
    <property type="component" value="Unassembled WGS sequence"/>
</dbReference>
<feature type="region of interest" description="Disordered" evidence="1">
    <location>
        <begin position="1"/>
        <end position="21"/>
    </location>
</feature>
<sequence>MVNTRSIQAANGTSSNGQTTTTAVDLNTTLANLQRSMDQMNESIRGLLIFQQHATGELNRLTSGEGTSNRMGGSGQQNGGSGQQNGGSGYGRLTKL</sequence>
<protein>
    <submittedName>
        <fullName evidence="2">Uncharacterized protein</fullName>
    </submittedName>
</protein>
<reference evidence="2 3" key="1">
    <citation type="journal article" date="2018" name="Mol. Plant">
        <title>The genome of Artemisia annua provides insight into the evolution of Asteraceae family and artemisinin biosynthesis.</title>
        <authorList>
            <person name="Shen Q."/>
            <person name="Zhang L."/>
            <person name="Liao Z."/>
            <person name="Wang S."/>
            <person name="Yan T."/>
            <person name="Shi P."/>
            <person name="Liu M."/>
            <person name="Fu X."/>
            <person name="Pan Q."/>
            <person name="Wang Y."/>
            <person name="Lv Z."/>
            <person name="Lu X."/>
            <person name="Zhang F."/>
            <person name="Jiang W."/>
            <person name="Ma Y."/>
            <person name="Chen M."/>
            <person name="Hao X."/>
            <person name="Li L."/>
            <person name="Tang Y."/>
            <person name="Lv G."/>
            <person name="Zhou Y."/>
            <person name="Sun X."/>
            <person name="Brodelius P.E."/>
            <person name="Rose J.K.C."/>
            <person name="Tang K."/>
        </authorList>
    </citation>
    <scope>NUCLEOTIDE SEQUENCE [LARGE SCALE GENOMIC DNA]</scope>
    <source>
        <strain evidence="3">cv. Huhao1</strain>
        <tissue evidence="2">Leaf</tissue>
    </source>
</reference>
<evidence type="ECO:0000256" key="1">
    <source>
        <dbReference type="SAM" id="MobiDB-lite"/>
    </source>
</evidence>
<organism evidence="2 3">
    <name type="scientific">Artemisia annua</name>
    <name type="common">Sweet wormwood</name>
    <dbReference type="NCBI Taxonomy" id="35608"/>
    <lineage>
        <taxon>Eukaryota</taxon>
        <taxon>Viridiplantae</taxon>
        <taxon>Streptophyta</taxon>
        <taxon>Embryophyta</taxon>
        <taxon>Tracheophyta</taxon>
        <taxon>Spermatophyta</taxon>
        <taxon>Magnoliopsida</taxon>
        <taxon>eudicotyledons</taxon>
        <taxon>Gunneridae</taxon>
        <taxon>Pentapetalae</taxon>
        <taxon>asterids</taxon>
        <taxon>campanulids</taxon>
        <taxon>Asterales</taxon>
        <taxon>Asteraceae</taxon>
        <taxon>Asteroideae</taxon>
        <taxon>Anthemideae</taxon>
        <taxon>Artemisiinae</taxon>
        <taxon>Artemisia</taxon>
    </lineage>
</organism>
<feature type="region of interest" description="Disordered" evidence="1">
    <location>
        <begin position="60"/>
        <end position="96"/>
    </location>
</feature>